<sequence>MNTKSNTADLSHRLSVAKIADKADLNDTVGPMDERTLDYSIVIQFENARGGRISDELAFGAL</sequence>
<proteinExistence type="predicted"/>
<keyword evidence="2" id="KW-1185">Reference proteome</keyword>
<organism evidence="1 2">
    <name type="scientific">Methylobacter tundripaludum</name>
    <dbReference type="NCBI Taxonomy" id="173365"/>
    <lineage>
        <taxon>Bacteria</taxon>
        <taxon>Pseudomonadati</taxon>
        <taxon>Pseudomonadota</taxon>
        <taxon>Gammaproteobacteria</taxon>
        <taxon>Methylococcales</taxon>
        <taxon>Methylococcaceae</taxon>
        <taxon>Methylobacter</taxon>
    </lineage>
</organism>
<gene>
    <name evidence="1" type="ORF">B0F88_10486</name>
</gene>
<comment type="caution">
    <text evidence="1">The sequence shown here is derived from an EMBL/GenBank/DDBJ whole genome shotgun (WGS) entry which is preliminary data.</text>
</comment>
<accession>A0A2S6H4B3</accession>
<dbReference type="EMBL" id="PTIY01000004">
    <property type="protein sequence ID" value="PPK72294.1"/>
    <property type="molecule type" value="Genomic_DNA"/>
</dbReference>
<dbReference type="Proteomes" id="UP000238071">
    <property type="component" value="Unassembled WGS sequence"/>
</dbReference>
<dbReference type="RefSeq" id="WP_104423093.1">
    <property type="nucleotide sequence ID" value="NZ_PTIY01000004.1"/>
</dbReference>
<protein>
    <submittedName>
        <fullName evidence="1">Uncharacterized protein</fullName>
    </submittedName>
</protein>
<evidence type="ECO:0000313" key="1">
    <source>
        <dbReference type="EMBL" id="PPK72294.1"/>
    </source>
</evidence>
<name>A0A2S6H4B3_9GAMM</name>
<evidence type="ECO:0000313" key="2">
    <source>
        <dbReference type="Proteomes" id="UP000238071"/>
    </source>
</evidence>
<reference evidence="1 2" key="1">
    <citation type="submission" date="2018-02" db="EMBL/GenBank/DDBJ databases">
        <title>Subsurface microbial communities from deep shales in Ohio and West Virginia, USA.</title>
        <authorList>
            <person name="Wrighton K."/>
        </authorList>
    </citation>
    <scope>NUCLEOTIDE SEQUENCE [LARGE SCALE GENOMIC DNA]</scope>
    <source>
        <strain evidence="1 2">OWC-G53F</strain>
    </source>
</reference>
<dbReference type="AlphaFoldDB" id="A0A2S6H4B3"/>